<dbReference type="InterPro" id="IPR013320">
    <property type="entry name" value="ConA-like_dom_sf"/>
</dbReference>
<reference evidence="3 4" key="1">
    <citation type="journal article" date="2019" name="Int. J. Syst. Evol. Microbiol.">
        <title>The Global Catalogue of Microorganisms (GCM) 10K type strain sequencing project: providing services to taxonomists for standard genome sequencing and annotation.</title>
        <authorList>
            <consortium name="The Broad Institute Genomics Platform"/>
            <consortium name="The Broad Institute Genome Sequencing Center for Infectious Disease"/>
            <person name="Wu L."/>
            <person name="Ma J."/>
        </authorList>
    </citation>
    <scope>NUCLEOTIDE SEQUENCE [LARGE SCALE GENOMIC DNA]</scope>
    <source>
        <strain evidence="3 4">JCM 16082</strain>
    </source>
</reference>
<dbReference type="Gene3D" id="2.60.120.200">
    <property type="match status" value="1"/>
</dbReference>
<keyword evidence="4" id="KW-1185">Reference proteome</keyword>
<dbReference type="CDD" id="cd08023">
    <property type="entry name" value="GH16_laminarinase_like"/>
    <property type="match status" value="1"/>
</dbReference>
<organism evidence="3 4">
    <name type="scientific">Gangjinia marincola</name>
    <dbReference type="NCBI Taxonomy" id="578463"/>
    <lineage>
        <taxon>Bacteria</taxon>
        <taxon>Pseudomonadati</taxon>
        <taxon>Bacteroidota</taxon>
        <taxon>Flavobacteriia</taxon>
        <taxon>Flavobacteriales</taxon>
        <taxon>Flavobacteriaceae</taxon>
        <taxon>Gangjinia</taxon>
    </lineage>
</organism>
<evidence type="ECO:0000313" key="4">
    <source>
        <dbReference type="Proteomes" id="UP001500507"/>
    </source>
</evidence>
<accession>A0ABN1MGS2</accession>
<gene>
    <name evidence="3" type="ORF">GCM10009117_14920</name>
</gene>
<dbReference type="InterPro" id="IPR050546">
    <property type="entry name" value="Glycosyl_Hydrlase_16"/>
</dbReference>
<dbReference type="CDD" id="cd00146">
    <property type="entry name" value="PKD"/>
    <property type="match status" value="1"/>
</dbReference>
<sequence>MKKIVFLLGVISLFLVSCQEEDQEFGDVVAPTNLELSFEIEGEDADNPFGDGSGFVTFNLNADNAVSYRFSFTGNTTEVVSAPEGVLTYRFTEPGINTYNVTAIAAGTGGAVSSQTISIEVFSAFEDQEALNILSGGEGESKTWYLAASESGHLGVGPSIDFFNPIEDTSVWWTPSFFSAAPFGICSDQTQCLCNDELTFSLNNNQLTYVLNNNGETFFNAAHQAIVGGNGSDGDACFNFDTSGVKNVTLAPASGEVPSDQTRGTQLNFSDGGFMGYYVSSSSYEILEISENSLYVRTRDALNPVLAWYHKFTTTPVGDDTGGDPFDDLIFEDEFDVDGAPNPDVWGYDLGDGCPNLCGWGNNESQYYTDRPENVIVENGILKITARKENFGGREYTSARLLTKDKFDFQYGKVEVRAKLPTGGGTWPAIWMLGADIDSNPWPGAGEMDIMEHVGNNQDVVSSALHFPGNSGGNPIFDEQTVAGVSDNFNIYSVEWTEENIKFYVNDSLTLFFENSQDVPFNKDFFLLLNVAMGGNFGGTIDPNFVESTMEIDYVKVYQ</sequence>
<dbReference type="PROSITE" id="PS51257">
    <property type="entry name" value="PROKAR_LIPOPROTEIN"/>
    <property type="match status" value="1"/>
</dbReference>
<protein>
    <recommendedName>
        <fullName evidence="2">GH16 domain-containing protein</fullName>
    </recommendedName>
</protein>
<dbReference type="PANTHER" id="PTHR10963">
    <property type="entry name" value="GLYCOSYL HYDROLASE-RELATED"/>
    <property type="match status" value="1"/>
</dbReference>
<dbReference type="PROSITE" id="PS51762">
    <property type="entry name" value="GH16_2"/>
    <property type="match status" value="1"/>
</dbReference>
<feature type="domain" description="GH16" evidence="2">
    <location>
        <begin position="335"/>
        <end position="559"/>
    </location>
</feature>
<comment type="caution">
    <text evidence="3">The sequence shown here is derived from an EMBL/GenBank/DDBJ whole genome shotgun (WGS) entry which is preliminary data.</text>
</comment>
<dbReference type="Proteomes" id="UP001500507">
    <property type="component" value="Unassembled WGS sequence"/>
</dbReference>
<dbReference type="Pfam" id="PF00722">
    <property type="entry name" value="Glyco_hydro_16"/>
    <property type="match status" value="1"/>
</dbReference>
<dbReference type="PANTHER" id="PTHR10963:SF55">
    <property type="entry name" value="GLYCOSIDE HYDROLASE FAMILY 16 PROTEIN"/>
    <property type="match status" value="1"/>
</dbReference>
<proteinExistence type="inferred from homology"/>
<comment type="similarity">
    <text evidence="1">Belongs to the glycosyl hydrolase 16 family.</text>
</comment>
<dbReference type="EMBL" id="BAAAFG010000014">
    <property type="protein sequence ID" value="GAA0872345.1"/>
    <property type="molecule type" value="Genomic_DNA"/>
</dbReference>
<name>A0ABN1MGS2_9FLAO</name>
<evidence type="ECO:0000256" key="1">
    <source>
        <dbReference type="ARBA" id="ARBA00006865"/>
    </source>
</evidence>
<dbReference type="SUPFAM" id="SSF49899">
    <property type="entry name" value="Concanavalin A-like lectins/glucanases"/>
    <property type="match status" value="1"/>
</dbReference>
<dbReference type="RefSeq" id="WP_343765527.1">
    <property type="nucleotide sequence ID" value="NZ_BAAAFG010000014.1"/>
</dbReference>
<evidence type="ECO:0000259" key="2">
    <source>
        <dbReference type="PROSITE" id="PS51762"/>
    </source>
</evidence>
<dbReference type="InterPro" id="IPR000757">
    <property type="entry name" value="Beta-glucanase-like"/>
</dbReference>
<evidence type="ECO:0000313" key="3">
    <source>
        <dbReference type="EMBL" id="GAA0872345.1"/>
    </source>
</evidence>